<feature type="region of interest" description="Disordered" evidence="2">
    <location>
        <begin position="1"/>
        <end position="76"/>
    </location>
</feature>
<feature type="compositionally biased region" description="Basic and acidic residues" evidence="2">
    <location>
        <begin position="17"/>
        <end position="35"/>
    </location>
</feature>
<dbReference type="PANTHER" id="PTHR33392">
    <property type="entry name" value="POLYISOPRENYL-TEICHOIC ACID--PEPTIDOGLYCAN TEICHOIC ACID TRANSFERASE TAGU"/>
    <property type="match status" value="1"/>
</dbReference>
<feature type="transmembrane region" description="Helical" evidence="3">
    <location>
        <begin position="86"/>
        <end position="105"/>
    </location>
</feature>
<evidence type="ECO:0000256" key="2">
    <source>
        <dbReference type="SAM" id="MobiDB-lite"/>
    </source>
</evidence>
<feature type="domain" description="Cell envelope-related transcriptional attenuator" evidence="4">
    <location>
        <begin position="158"/>
        <end position="299"/>
    </location>
</feature>
<dbReference type="InterPro" id="IPR004474">
    <property type="entry name" value="LytR_CpsA_psr"/>
</dbReference>
<comment type="similarity">
    <text evidence="1">Belongs to the LytR/CpsA/Psr (LCP) family.</text>
</comment>
<accession>A0A5D0U1A1</accession>
<evidence type="ECO:0000256" key="3">
    <source>
        <dbReference type="SAM" id="Phobius"/>
    </source>
</evidence>
<dbReference type="AlphaFoldDB" id="A0A5D0U1A1"/>
<dbReference type="NCBIfam" id="TIGR00350">
    <property type="entry name" value="lytR_cpsA_psr"/>
    <property type="match status" value="1"/>
</dbReference>
<dbReference type="Proteomes" id="UP000322634">
    <property type="component" value="Unassembled WGS sequence"/>
</dbReference>
<name>A0A5D0U1A1_9ACTN</name>
<evidence type="ECO:0000313" key="5">
    <source>
        <dbReference type="EMBL" id="TYC12341.1"/>
    </source>
</evidence>
<dbReference type="EMBL" id="VSFF01000009">
    <property type="protein sequence ID" value="TYC12341.1"/>
    <property type="molecule type" value="Genomic_DNA"/>
</dbReference>
<dbReference type="Pfam" id="PF03816">
    <property type="entry name" value="LytR_cpsA_psr"/>
    <property type="match status" value="1"/>
</dbReference>
<sequence length="394" mass="42605">MVYGTTDGRPSAGQAEEGDRVARSRDRSVRAEHHHAAYGREAYDDPYADPHAGDQLAGHRAGKGGGPYDGYDAPPRRRRRKRWPRVLGALVVVLLLIIVGGYFYLDSRLKRESVLVDYPGRVGDTPGTNWLIVGSDSREGLSKADQRRLRTGFASGRRTDSMMLLHYGSGGTSLISLPRDSYVPIQGHGSNKLNAAFAYGGPKLLAQTVEKATGIHIDHYAEIGFNGFVGVVDAVGGVDICVKDDINDPKAGLNLKAGCQTLNGGQALGYVRTRKFARADLERVEHQRQFFAALMKKATSPGTLFNPFRGVPLALNSTSNFLVDDGDHLYDLVRMMWAMKGVSGGGGVTTTVPIGGTGSSVAAGSYITWDRTKAARLFDALKQDQKIPEDVITK</sequence>
<comment type="caution">
    <text evidence="5">The sequence shown here is derived from an EMBL/GenBank/DDBJ whole genome shotgun (WGS) entry which is preliminary data.</text>
</comment>
<evidence type="ECO:0000259" key="4">
    <source>
        <dbReference type="Pfam" id="PF03816"/>
    </source>
</evidence>
<dbReference type="OrthoDB" id="3759589at2"/>
<evidence type="ECO:0000256" key="1">
    <source>
        <dbReference type="ARBA" id="ARBA00006068"/>
    </source>
</evidence>
<gene>
    <name evidence="5" type="ORF">FXF65_24110</name>
</gene>
<protein>
    <submittedName>
        <fullName evidence="5">LytR family transcriptional regulator</fullName>
    </submittedName>
</protein>
<reference evidence="5 6" key="1">
    <citation type="submission" date="2019-08" db="EMBL/GenBank/DDBJ databases">
        <title>Actinomadura sp. nov. CYP1-5 isolated from mountain soil.</title>
        <authorList>
            <person name="Songsumanus A."/>
            <person name="Kuncharoen N."/>
            <person name="Kudo T."/>
            <person name="Yuki M."/>
            <person name="Igarashi Y."/>
            <person name="Tanasupawat S."/>
        </authorList>
    </citation>
    <scope>NUCLEOTIDE SEQUENCE [LARGE SCALE GENOMIC DNA]</scope>
    <source>
        <strain evidence="5 6">GKU157</strain>
    </source>
</reference>
<keyword evidence="3" id="KW-0472">Membrane</keyword>
<dbReference type="PANTHER" id="PTHR33392:SF6">
    <property type="entry name" value="POLYISOPRENYL-TEICHOIC ACID--PEPTIDOGLYCAN TEICHOIC ACID TRANSFERASE TAGU"/>
    <property type="match status" value="1"/>
</dbReference>
<keyword evidence="6" id="KW-1185">Reference proteome</keyword>
<keyword evidence="3" id="KW-1133">Transmembrane helix</keyword>
<dbReference type="InterPro" id="IPR050922">
    <property type="entry name" value="LytR/CpsA/Psr_CW_biosynth"/>
</dbReference>
<keyword evidence="3" id="KW-0812">Transmembrane</keyword>
<evidence type="ECO:0000313" key="6">
    <source>
        <dbReference type="Proteomes" id="UP000322634"/>
    </source>
</evidence>
<proteinExistence type="inferred from homology"/>
<dbReference type="Gene3D" id="3.40.630.190">
    <property type="entry name" value="LCP protein"/>
    <property type="match status" value="1"/>
</dbReference>
<organism evidence="5 6">
    <name type="scientific">Actinomadura syzygii</name>
    <dbReference type="NCBI Taxonomy" id="1427538"/>
    <lineage>
        <taxon>Bacteria</taxon>
        <taxon>Bacillati</taxon>
        <taxon>Actinomycetota</taxon>
        <taxon>Actinomycetes</taxon>
        <taxon>Streptosporangiales</taxon>
        <taxon>Thermomonosporaceae</taxon>
        <taxon>Actinomadura</taxon>
    </lineage>
</organism>